<evidence type="ECO:0000256" key="1">
    <source>
        <dbReference type="ARBA" id="ARBA00022490"/>
    </source>
</evidence>
<dbReference type="CDD" id="cd07187">
    <property type="entry name" value="YvcK_like"/>
    <property type="match status" value="1"/>
</dbReference>
<dbReference type="GO" id="GO:0008360">
    <property type="term" value="P:regulation of cell shape"/>
    <property type="evidence" value="ECO:0007669"/>
    <property type="project" value="UniProtKB-UniRule"/>
</dbReference>
<comment type="similarity">
    <text evidence="2">Belongs to the gluconeogenesis factor family.</text>
</comment>
<dbReference type="InterPro" id="IPR038136">
    <property type="entry name" value="CofD-like_dom_sf"/>
</dbReference>
<dbReference type="HAMAP" id="MF_00973">
    <property type="entry name" value="Gluconeogen_factor"/>
    <property type="match status" value="1"/>
</dbReference>
<reference evidence="4 5" key="1">
    <citation type="submission" date="2019-11" db="EMBL/GenBank/DDBJ databases">
        <title>Whole-genome sequence of a the green, strictly anaerobic photosynthetic bacterium Heliobacillus mobilis DSM 6151.</title>
        <authorList>
            <person name="Kyndt J.A."/>
            <person name="Meyer T.E."/>
        </authorList>
    </citation>
    <scope>NUCLEOTIDE SEQUENCE [LARGE SCALE GENOMIC DNA]</scope>
    <source>
        <strain evidence="4 5">DSM 6151</strain>
    </source>
</reference>
<dbReference type="Proteomes" id="UP000430670">
    <property type="component" value="Unassembled WGS sequence"/>
</dbReference>
<dbReference type="InterPro" id="IPR010119">
    <property type="entry name" value="Gluconeogen_factor"/>
</dbReference>
<feature type="transmembrane region" description="Helical" evidence="3">
    <location>
        <begin position="54"/>
        <end position="78"/>
    </location>
</feature>
<keyword evidence="3" id="KW-0812">Transmembrane</keyword>
<keyword evidence="3" id="KW-0472">Membrane</keyword>
<comment type="function">
    <text evidence="2">Required for morphogenesis under gluconeogenic growth conditions.</text>
</comment>
<gene>
    <name evidence="4" type="primary">yvcK</name>
    <name evidence="4" type="ORF">GJ688_15200</name>
</gene>
<keyword evidence="1 2" id="KW-0963">Cytoplasm</keyword>
<dbReference type="GO" id="GO:0005737">
    <property type="term" value="C:cytoplasm"/>
    <property type="evidence" value="ECO:0007669"/>
    <property type="project" value="UniProtKB-SubCell"/>
</dbReference>
<sequence length="457" mass="50281">MWFYPGLKVKRWMALSFFGLLLAGASISLAFDGEFFGYLETSLRKISLPREPIPLGLISLLIFMAGLFMHIYGFMAMVRSISQVLRPEMDSKLVEVLYRRRSLERGPKVVVIGGGTGLSVMLRGLKEYTSNLTSIVTVSDDGGSSGRLRDDFGIVAPGDIRNCLVALADTESDMDQVLNYRFQQGEGLKGHNLGNLLLAGAAESAGSFEKAVSLMSRILAIRGRVWPSTLSNITLCAELADGSHVRGETAITSAEAAIKRVYLDPVDCVPLAQTLQAIEEADAIILGPGSLYTSVIPNLLVQDICQALHKSQATKIYVCNVMTQPGETDGYTASRHVAAIHRHCGPGLVDAIIVNTEAVPKVLLHKYEEKGQKPVVIDVKYLEKQGCKVIRARLINKQNLVRHDPIRLAQAIMSLVIREKERQSGVGFIDRMLFRRKLSRDFLPRSLSNRAESRLGE</sequence>
<dbReference type="NCBIfam" id="TIGR01826">
    <property type="entry name" value="CofD_related"/>
    <property type="match status" value="1"/>
</dbReference>
<dbReference type="PANTHER" id="PTHR30135">
    <property type="entry name" value="UNCHARACTERIZED PROTEIN YVCK-RELATED"/>
    <property type="match status" value="1"/>
</dbReference>
<keyword evidence="5" id="KW-1185">Reference proteome</keyword>
<organism evidence="4 5">
    <name type="scientific">Heliobacterium mobile</name>
    <name type="common">Heliobacillus mobilis</name>
    <dbReference type="NCBI Taxonomy" id="28064"/>
    <lineage>
        <taxon>Bacteria</taxon>
        <taxon>Bacillati</taxon>
        <taxon>Bacillota</taxon>
        <taxon>Clostridia</taxon>
        <taxon>Eubacteriales</taxon>
        <taxon>Heliobacteriaceae</taxon>
        <taxon>Heliobacterium</taxon>
    </lineage>
</organism>
<dbReference type="Pfam" id="PF01933">
    <property type="entry name" value="CofD"/>
    <property type="match status" value="1"/>
</dbReference>
<dbReference type="Gene3D" id="3.40.50.10680">
    <property type="entry name" value="CofD-like domains"/>
    <property type="match status" value="1"/>
</dbReference>
<dbReference type="GO" id="GO:0043743">
    <property type="term" value="F:LPPG:FO 2-phospho-L-lactate transferase activity"/>
    <property type="evidence" value="ECO:0007669"/>
    <property type="project" value="InterPro"/>
</dbReference>
<keyword evidence="3" id="KW-1133">Transmembrane helix</keyword>
<protein>
    <recommendedName>
        <fullName evidence="2">Putative gluconeogenesis factor</fullName>
    </recommendedName>
</protein>
<comment type="caution">
    <text evidence="4">The sequence shown here is derived from an EMBL/GenBank/DDBJ whole genome shotgun (WGS) entry which is preliminary data.</text>
</comment>
<dbReference type="InterPro" id="IPR002882">
    <property type="entry name" value="CofD"/>
</dbReference>
<accession>A0A6I3SNK6</accession>
<dbReference type="SUPFAM" id="SSF142338">
    <property type="entry name" value="CofD-like"/>
    <property type="match status" value="1"/>
</dbReference>
<evidence type="ECO:0000256" key="2">
    <source>
        <dbReference type="HAMAP-Rule" id="MF_00973"/>
    </source>
</evidence>
<dbReference type="EMBL" id="WNKU01000022">
    <property type="protein sequence ID" value="MTV50316.1"/>
    <property type="molecule type" value="Genomic_DNA"/>
</dbReference>
<evidence type="ECO:0000313" key="5">
    <source>
        <dbReference type="Proteomes" id="UP000430670"/>
    </source>
</evidence>
<evidence type="ECO:0000256" key="3">
    <source>
        <dbReference type="SAM" id="Phobius"/>
    </source>
</evidence>
<dbReference type="OrthoDB" id="9783842at2"/>
<evidence type="ECO:0000313" key="4">
    <source>
        <dbReference type="EMBL" id="MTV50316.1"/>
    </source>
</evidence>
<proteinExistence type="inferred from homology"/>
<name>A0A6I3SNK6_HELMO</name>
<comment type="subcellular location">
    <subcellularLocation>
        <location evidence="2">Cytoplasm</location>
    </subcellularLocation>
</comment>
<dbReference type="AlphaFoldDB" id="A0A6I3SNK6"/>
<dbReference type="PANTHER" id="PTHR30135:SF3">
    <property type="entry name" value="GLUCONEOGENESIS FACTOR-RELATED"/>
    <property type="match status" value="1"/>
</dbReference>